<dbReference type="Proteomes" id="UP000449209">
    <property type="component" value="Unassembled WGS sequence"/>
</dbReference>
<keyword evidence="4" id="KW-0808">Transferase</keyword>
<protein>
    <submittedName>
        <fullName evidence="4">Sugar transferase</fullName>
    </submittedName>
</protein>
<dbReference type="OrthoDB" id="9808602at2"/>
<dbReference type="AlphaFoldDB" id="A0A6N9I567"/>
<feature type="domain" description="Bacterial sugar transferase" evidence="3">
    <location>
        <begin position="32"/>
        <end position="212"/>
    </location>
</feature>
<evidence type="ECO:0000313" key="4">
    <source>
        <dbReference type="EMBL" id="MYV18018.1"/>
    </source>
</evidence>
<gene>
    <name evidence="4" type="ORF">GB993_10945</name>
</gene>
<organism evidence="4 5">
    <name type="scientific">Furfurilactobacillus milii</name>
    <dbReference type="NCBI Taxonomy" id="2888272"/>
    <lineage>
        <taxon>Bacteria</taxon>
        <taxon>Bacillati</taxon>
        <taxon>Bacillota</taxon>
        <taxon>Bacilli</taxon>
        <taxon>Lactobacillales</taxon>
        <taxon>Lactobacillaceae</taxon>
        <taxon>Furfurilactobacillus</taxon>
    </lineage>
</organism>
<proteinExistence type="inferred from homology"/>
<evidence type="ECO:0000256" key="1">
    <source>
        <dbReference type="ARBA" id="ARBA00006464"/>
    </source>
</evidence>
<accession>A0A6N9I567</accession>
<name>A0A6N9I567_9LACO</name>
<keyword evidence="2" id="KW-0812">Transmembrane</keyword>
<keyword evidence="2" id="KW-0472">Membrane</keyword>
<keyword evidence="2" id="KW-1133">Transmembrane helix</keyword>
<evidence type="ECO:0000259" key="3">
    <source>
        <dbReference type="Pfam" id="PF02397"/>
    </source>
</evidence>
<comment type="caution">
    <text evidence="4">The sequence shown here is derived from an EMBL/GenBank/DDBJ whole genome shotgun (WGS) entry which is preliminary data.</text>
</comment>
<feature type="transmembrane region" description="Helical" evidence="2">
    <location>
        <begin position="37"/>
        <end position="58"/>
    </location>
</feature>
<dbReference type="GO" id="GO:0016780">
    <property type="term" value="F:phosphotransferase activity, for other substituted phosphate groups"/>
    <property type="evidence" value="ECO:0007669"/>
    <property type="project" value="TreeGrafter"/>
</dbReference>
<dbReference type="Pfam" id="PF02397">
    <property type="entry name" value="Bac_transf"/>
    <property type="match status" value="1"/>
</dbReference>
<sequence>MGNMEKQTGTMSNLPFVSQIQPPVKSWYIPVKRCLDLVFGLILGIFALPIIAVFAVAVKLDSKGNAFYSQERVGYMGKLIKVTKLRSMRNDAERDSGAKWAEKDDPRVTRVGSFMRKTRIDELPQIWSVVKGDMSFIGPRPERPELTEKFCHENPGFEQRLRIMPGLSGYAQVHGGYEITPGQKAILDRYYIAHFSLKMDLLIIFETIRVVLTGDGAR</sequence>
<dbReference type="PANTHER" id="PTHR30576">
    <property type="entry name" value="COLANIC BIOSYNTHESIS UDP-GLUCOSE LIPID CARRIER TRANSFERASE"/>
    <property type="match status" value="1"/>
</dbReference>
<reference evidence="4 5" key="1">
    <citation type="journal article" date="2019" name="Appl. Environ. Microbiol.">
        <title>Genetic determinants of hydroxycinnamic acid metabolism in heterofermentative lactobacilli.</title>
        <authorList>
            <person name="Gaur G."/>
            <person name="Oh J.H."/>
            <person name="Filannino P."/>
            <person name="Gobbetti M."/>
            <person name="van Pijkeren J.P."/>
            <person name="Ganzle M.G."/>
        </authorList>
    </citation>
    <scope>NUCLEOTIDE SEQUENCE [LARGE SCALE GENOMIC DNA]</scope>
    <source>
        <strain evidence="4 5">C5</strain>
    </source>
</reference>
<dbReference type="InterPro" id="IPR003362">
    <property type="entry name" value="Bact_transf"/>
</dbReference>
<dbReference type="EMBL" id="WEZQ01000019">
    <property type="protein sequence ID" value="MYV18018.1"/>
    <property type="molecule type" value="Genomic_DNA"/>
</dbReference>
<evidence type="ECO:0000256" key="2">
    <source>
        <dbReference type="SAM" id="Phobius"/>
    </source>
</evidence>
<dbReference type="PANTHER" id="PTHR30576:SF0">
    <property type="entry name" value="UNDECAPRENYL-PHOSPHATE N-ACETYLGALACTOSAMINYL 1-PHOSPHATE TRANSFERASE-RELATED"/>
    <property type="match status" value="1"/>
</dbReference>
<comment type="similarity">
    <text evidence="1">Belongs to the bacterial sugar transferase family.</text>
</comment>
<evidence type="ECO:0000313" key="5">
    <source>
        <dbReference type="Proteomes" id="UP000449209"/>
    </source>
</evidence>